<sequence>MASNNSHETSWADQWDSQPTYSYTTFSDSGNSSSSKFSAKLKLDKTKTAASTSVKKVKAGATAGFHWIKNKYHKATHKQ</sequence>
<reference evidence="1 2" key="1">
    <citation type="journal article" date="2021" name="Nat. Commun.">
        <title>Incipient diploidization of the medicinal plant Perilla within 10,000 years.</title>
        <authorList>
            <person name="Zhang Y."/>
            <person name="Shen Q."/>
            <person name="Leng L."/>
            <person name="Zhang D."/>
            <person name="Chen S."/>
            <person name="Shi Y."/>
            <person name="Ning Z."/>
            <person name="Chen S."/>
        </authorList>
    </citation>
    <scope>NUCLEOTIDE SEQUENCE [LARGE SCALE GENOMIC DNA]</scope>
    <source>
        <strain evidence="2">cv. PC099</strain>
    </source>
</reference>
<evidence type="ECO:0000313" key="2">
    <source>
        <dbReference type="Proteomes" id="UP001190926"/>
    </source>
</evidence>
<keyword evidence="2" id="KW-1185">Reference proteome</keyword>
<organism evidence="1 2">
    <name type="scientific">Perilla frutescens var. hirtella</name>
    <name type="common">Perilla citriodora</name>
    <name type="synonym">Perilla setoyensis</name>
    <dbReference type="NCBI Taxonomy" id="608512"/>
    <lineage>
        <taxon>Eukaryota</taxon>
        <taxon>Viridiplantae</taxon>
        <taxon>Streptophyta</taxon>
        <taxon>Embryophyta</taxon>
        <taxon>Tracheophyta</taxon>
        <taxon>Spermatophyta</taxon>
        <taxon>Magnoliopsida</taxon>
        <taxon>eudicotyledons</taxon>
        <taxon>Gunneridae</taxon>
        <taxon>Pentapetalae</taxon>
        <taxon>asterids</taxon>
        <taxon>lamiids</taxon>
        <taxon>Lamiales</taxon>
        <taxon>Lamiaceae</taxon>
        <taxon>Nepetoideae</taxon>
        <taxon>Elsholtzieae</taxon>
        <taxon>Perilla</taxon>
    </lineage>
</organism>
<protein>
    <submittedName>
        <fullName evidence="1">Uncharacterized protein</fullName>
    </submittedName>
</protein>
<name>A0AAD4IPE7_PERFH</name>
<dbReference type="AlphaFoldDB" id="A0AAD4IPE7"/>
<gene>
    <name evidence="1" type="ORF">C2S53_002705</name>
</gene>
<evidence type="ECO:0000313" key="1">
    <source>
        <dbReference type="EMBL" id="KAH6756406.1"/>
    </source>
</evidence>
<accession>A0AAD4IPE7</accession>
<dbReference type="PANTHER" id="PTHR33386">
    <property type="entry name" value="OS02G0740600 PROTEIN"/>
    <property type="match status" value="1"/>
</dbReference>
<dbReference type="EMBL" id="SDAM02029559">
    <property type="protein sequence ID" value="KAH6756406.1"/>
    <property type="molecule type" value="Genomic_DNA"/>
</dbReference>
<dbReference type="PANTHER" id="PTHR33386:SF24">
    <property type="entry name" value="DUF4005 DOMAIN-CONTAINING PROTEIN"/>
    <property type="match status" value="1"/>
</dbReference>
<proteinExistence type="predicted"/>
<dbReference type="Proteomes" id="UP001190926">
    <property type="component" value="Unassembled WGS sequence"/>
</dbReference>
<comment type="caution">
    <text evidence="1">The sequence shown here is derived from an EMBL/GenBank/DDBJ whole genome shotgun (WGS) entry which is preliminary data.</text>
</comment>